<sequence length="944" mass="102252">MSEGANTPDDLQRLLFQAYDLPYGDAKDALLEQVLRHAEAGGHTQLAFHIRMAMIDAYGHGMSPAKLFVPFARCLAEYDRDPGAHESWVAPSLRWKFKTAVGAMTKFPEVPKDRALAALDQMERRYRVEGQSLNAVYGRRHRVAEHIGDLTAAAEWYERWCTTPRDENSDCEGCDPTNRVAWLASQGRDVEAVELAAPVLGGELGCSEQPQLILTELLLPYLRTGQLDEARSAHRRSYRLLRTKPQDLAAIGDHLEFCALSGNQVRGLELLDRHFSWLDRAPSPKDALTFLSSAALLLRTLVDKGHGDTELRRPANADRPAVESTARAMQVDLTDEALAIAARFDRRNGTDHQTALVHAKLASTPIVDYLPLSAATAHRVPVESAATAAAVEIPQLTTIELIERAEQANEQHALAELRALAQRLADEPEPTEPSLAGRRLSAMAGGSLQTTDRIGAESLLRRAAEYFAAAGEEDRRQTDLGRLGLLLSRHGDATEAVGLLRDSLSYLASSSEPHIRATATLRLSGGLLALFDRGELSSDDAAELPSLLDRAAVDAAEAAEDSLLGDVARHRMYLHQNNAELAEAATAGQAAVAAYRRAGRAWRVADAAQYLSGILSDAGDSASALEMIDEAVGLVDADLPDSLRLVLHARRGALLIHLGRHEEAVSELLTAIAIGTAAGSAHVPYVQWDLAVAYRAIGRFLDAADQAEETIAGLERAGADEQARNCRFLLVGLHRELDEDEAALTVLDEIIEFDRATGNLVGESYSLVESADLLDTLDRDAEAAERYALAAETAERHGDPIRVAYSRYSAALSLHWTGDSVAAVAAIAAADAAIAQLATAHPDTELLTWHTARHNHNAARILRRAERPADALPRAEAAAIGFRAIDATDQATRADYERAVLLIDLNRPTEAEKILTEAVAALADDHAARPMLSELLAETRAQLA</sequence>
<reference evidence="2 3" key="1">
    <citation type="submission" date="2022-10" db="EMBL/GenBank/DDBJ databases">
        <title>The complete genomes of actinobacterial strains from the NBC collection.</title>
        <authorList>
            <person name="Joergensen T.S."/>
            <person name="Alvarez Arevalo M."/>
            <person name="Sterndorff E.B."/>
            <person name="Faurdal D."/>
            <person name="Vuksanovic O."/>
            <person name="Mourched A.-S."/>
            <person name="Charusanti P."/>
            <person name="Shaw S."/>
            <person name="Blin K."/>
            <person name="Weber T."/>
        </authorList>
    </citation>
    <scope>NUCLEOTIDE SEQUENCE [LARGE SCALE GENOMIC DNA]</scope>
    <source>
        <strain evidence="2 3">NBC_01413</strain>
    </source>
</reference>
<evidence type="ECO:0000256" key="1">
    <source>
        <dbReference type="SAM" id="Coils"/>
    </source>
</evidence>
<proteinExistence type="predicted"/>
<dbReference type="Proteomes" id="UP001621418">
    <property type="component" value="Chromosome"/>
</dbReference>
<keyword evidence="3" id="KW-1185">Reference proteome</keyword>
<evidence type="ECO:0000313" key="3">
    <source>
        <dbReference type="Proteomes" id="UP001621418"/>
    </source>
</evidence>
<dbReference type="Gene3D" id="1.25.40.10">
    <property type="entry name" value="Tetratricopeptide repeat domain"/>
    <property type="match status" value="1"/>
</dbReference>
<dbReference type="InterPro" id="IPR011990">
    <property type="entry name" value="TPR-like_helical_dom_sf"/>
</dbReference>
<gene>
    <name evidence="2" type="ORF">OG308_03565</name>
</gene>
<feature type="coiled-coil region" evidence="1">
    <location>
        <begin position="697"/>
        <end position="724"/>
    </location>
</feature>
<organism evidence="2 3">
    <name type="scientific">Nocardia salmonicida</name>
    <dbReference type="NCBI Taxonomy" id="53431"/>
    <lineage>
        <taxon>Bacteria</taxon>
        <taxon>Bacillati</taxon>
        <taxon>Actinomycetota</taxon>
        <taxon>Actinomycetes</taxon>
        <taxon>Mycobacteriales</taxon>
        <taxon>Nocardiaceae</taxon>
        <taxon>Nocardia</taxon>
    </lineage>
</organism>
<protein>
    <recommendedName>
        <fullName evidence="4">Tetratricopeptide repeat protein</fullName>
    </recommendedName>
</protein>
<accession>A0ABZ1NAJ8</accession>
<name>A0ABZ1NAJ8_9NOCA</name>
<evidence type="ECO:0008006" key="4">
    <source>
        <dbReference type="Google" id="ProtNLM"/>
    </source>
</evidence>
<keyword evidence="1" id="KW-0175">Coiled coil</keyword>
<dbReference type="SUPFAM" id="SSF48452">
    <property type="entry name" value="TPR-like"/>
    <property type="match status" value="2"/>
</dbReference>
<evidence type="ECO:0000313" key="2">
    <source>
        <dbReference type="EMBL" id="WTY36981.1"/>
    </source>
</evidence>
<dbReference type="RefSeq" id="WP_405149055.1">
    <property type="nucleotide sequence ID" value="NZ_CP109527.1"/>
</dbReference>
<dbReference type="EMBL" id="CP109527">
    <property type="protein sequence ID" value="WTY36981.1"/>
    <property type="molecule type" value="Genomic_DNA"/>
</dbReference>